<evidence type="ECO:0000259" key="1">
    <source>
        <dbReference type="Pfam" id="PF09818"/>
    </source>
</evidence>
<dbReference type="PANTHER" id="PTHR38149:SF1">
    <property type="entry name" value="ATPASE"/>
    <property type="match status" value="1"/>
</dbReference>
<protein>
    <submittedName>
        <fullName evidence="4">Predicted ATPase of the ABC class</fullName>
    </submittedName>
</protein>
<evidence type="ECO:0000313" key="5">
    <source>
        <dbReference type="Proteomes" id="UP000095439"/>
    </source>
</evidence>
<dbReference type="InterPro" id="IPR046833">
    <property type="entry name" value="ABC_N"/>
</dbReference>
<dbReference type="SUPFAM" id="SSF52540">
    <property type="entry name" value="P-loop containing nucleoside triphosphate hydrolases"/>
    <property type="match status" value="1"/>
</dbReference>
<dbReference type="InterPro" id="IPR049069">
    <property type="entry name" value="MRB1590-like_C"/>
</dbReference>
<organism evidence="4 5">
    <name type="scientific">Dorea longicatena</name>
    <dbReference type="NCBI Taxonomy" id="88431"/>
    <lineage>
        <taxon>Bacteria</taxon>
        <taxon>Bacillati</taxon>
        <taxon>Bacillota</taxon>
        <taxon>Clostridia</taxon>
        <taxon>Lachnospirales</taxon>
        <taxon>Lachnospiraceae</taxon>
        <taxon>Dorea</taxon>
    </lineage>
</organism>
<gene>
    <name evidence="4" type="ORF">ERS852423_02274</name>
</gene>
<dbReference type="Pfam" id="PF20446">
    <property type="entry name" value="ABC_N"/>
    <property type="match status" value="1"/>
</dbReference>
<dbReference type="InterPro" id="IPR019195">
    <property type="entry name" value="ABC_ATPase_put"/>
</dbReference>
<sequence length="573" mass="64166">MKTSEDLKQILERIDHRGYPAYKDTRGAYQFGTYILGIDHVQGDPFAAPSRLHIQVAGRAARIPGNLYDSKCKKMAVADYLLRNFAKQLERYSFQAHGSGKSGIIQVTRCGQEVLERTACEIEEKTGNIIVRFEVGFPARGRTIQAGELIKILYQYLPACVEKALYYKNMDQNAVKRAAELAVDQEYIREQLKKEGLIAFVADGSILPRESGVSQRPMKDAVPFVSPDSMKVTMKLPYKGVLTGMGIRKGITLVVGGGYHGKSTLLKALESGVYPHIAGDGREYVVTDDTAMKIRAEDGRSIRHTDISMFINDLPNGKDTYAFDTEDASGSTSQAANVIESMEAGTQVFLIDEDTSATNFMVRDELMQQVIHRDMEPITPFIERVRDLYQEYGISTVLVAGSSGAYFQIADQIIQMDKYVPREITELAKEAASDYPALKFPEEKPEQPSFDRKVRKNPGIRQKGRVKLKTMGRDAVMIGHETIDLRYVEQLVDSEQLNTLGQIVRFLEEEIFDGRKTLGQAIEQVENVLDKKGLAGVCEGNTVPGNLARPRIQEIYACMNRYRKLGTDRKERG</sequence>
<proteinExistence type="predicted"/>
<dbReference type="EMBL" id="CYYY01000011">
    <property type="protein sequence ID" value="CUO10119.1"/>
    <property type="molecule type" value="Genomic_DNA"/>
</dbReference>
<feature type="domain" description="MRB1590-like C-terminal" evidence="3">
    <location>
        <begin position="467"/>
        <end position="566"/>
    </location>
</feature>
<evidence type="ECO:0000259" key="2">
    <source>
        <dbReference type="Pfam" id="PF20446"/>
    </source>
</evidence>
<name>A0A174CCY7_9FIRM</name>
<dbReference type="InterPro" id="IPR027417">
    <property type="entry name" value="P-loop_NTPase"/>
</dbReference>
<dbReference type="AlphaFoldDB" id="A0A174CCY7"/>
<dbReference type="Pfam" id="PF21117">
    <property type="entry name" value="MRB1590_C"/>
    <property type="match status" value="1"/>
</dbReference>
<dbReference type="PANTHER" id="PTHR38149">
    <property type="entry name" value="ATPASE"/>
    <property type="match status" value="1"/>
</dbReference>
<evidence type="ECO:0000313" key="4">
    <source>
        <dbReference type="EMBL" id="CUO10119.1"/>
    </source>
</evidence>
<feature type="domain" description="ATPase of the ABC class C-terminal" evidence="1">
    <location>
        <begin position="172"/>
        <end position="438"/>
    </location>
</feature>
<dbReference type="Proteomes" id="UP000095439">
    <property type="component" value="Unassembled WGS sequence"/>
</dbReference>
<dbReference type="RefSeq" id="WP_055181913.1">
    <property type="nucleotide sequence ID" value="NZ_CABIWY010000011.1"/>
</dbReference>
<accession>A0A174CCY7</accession>
<evidence type="ECO:0000259" key="3">
    <source>
        <dbReference type="Pfam" id="PF21117"/>
    </source>
</evidence>
<dbReference type="InterPro" id="IPR046834">
    <property type="entry name" value="ABC_ATPase_C"/>
</dbReference>
<dbReference type="Pfam" id="PF09818">
    <property type="entry name" value="ABC_ATPase"/>
    <property type="match status" value="1"/>
</dbReference>
<reference evidence="4 5" key="1">
    <citation type="submission" date="2015-09" db="EMBL/GenBank/DDBJ databases">
        <authorList>
            <consortium name="Pathogen Informatics"/>
        </authorList>
    </citation>
    <scope>NUCLEOTIDE SEQUENCE [LARGE SCALE GENOMIC DNA]</scope>
    <source>
        <strain evidence="4 5">2789STDY5608866</strain>
    </source>
</reference>
<feature type="domain" description="ATPase of the ABC class N-terminal" evidence="2">
    <location>
        <begin position="5"/>
        <end position="168"/>
    </location>
</feature>